<gene>
    <name evidence="2" type="ORF">ARMGADRAFT_1074198</name>
</gene>
<feature type="region of interest" description="Disordered" evidence="1">
    <location>
        <begin position="109"/>
        <end position="142"/>
    </location>
</feature>
<organism evidence="2 3">
    <name type="scientific">Armillaria gallica</name>
    <name type="common">Bulbous honey fungus</name>
    <name type="synonym">Armillaria bulbosa</name>
    <dbReference type="NCBI Taxonomy" id="47427"/>
    <lineage>
        <taxon>Eukaryota</taxon>
        <taxon>Fungi</taxon>
        <taxon>Dikarya</taxon>
        <taxon>Basidiomycota</taxon>
        <taxon>Agaricomycotina</taxon>
        <taxon>Agaricomycetes</taxon>
        <taxon>Agaricomycetidae</taxon>
        <taxon>Agaricales</taxon>
        <taxon>Marasmiineae</taxon>
        <taxon>Physalacriaceae</taxon>
        <taxon>Armillaria</taxon>
    </lineage>
</organism>
<sequence length="207" mass="22656">MSLGIPSATLLSIVLILTIRFRYRPLQRIETPHTAPTVTTDDPTNNVDAILLKQQLPQILAPIPWQPIPIDEFARSGIWEEEEVALESAAPIIPERRTPAASRGRMPVITISSPEPPDTASYVSQPPSPSTDDAPPPPASIAPDEFWDNVNLPLSAYFPSNHNLPGHHTPSPTGARNLTMWIQPIQNQEFTPEPVRPVEEPIAGDGP</sequence>
<keyword evidence="3" id="KW-1185">Reference proteome</keyword>
<feature type="region of interest" description="Disordered" evidence="1">
    <location>
        <begin position="188"/>
        <end position="207"/>
    </location>
</feature>
<reference evidence="3" key="1">
    <citation type="journal article" date="2017" name="Nat. Ecol. Evol.">
        <title>Genome expansion and lineage-specific genetic innovations in the forest pathogenic fungi Armillaria.</title>
        <authorList>
            <person name="Sipos G."/>
            <person name="Prasanna A.N."/>
            <person name="Walter M.C."/>
            <person name="O'Connor E."/>
            <person name="Balint B."/>
            <person name="Krizsan K."/>
            <person name="Kiss B."/>
            <person name="Hess J."/>
            <person name="Varga T."/>
            <person name="Slot J."/>
            <person name="Riley R."/>
            <person name="Boka B."/>
            <person name="Rigling D."/>
            <person name="Barry K."/>
            <person name="Lee J."/>
            <person name="Mihaltcheva S."/>
            <person name="LaButti K."/>
            <person name="Lipzen A."/>
            <person name="Waldron R."/>
            <person name="Moloney N.M."/>
            <person name="Sperisen C."/>
            <person name="Kredics L."/>
            <person name="Vagvoelgyi C."/>
            <person name="Patrignani A."/>
            <person name="Fitzpatrick D."/>
            <person name="Nagy I."/>
            <person name="Doyle S."/>
            <person name="Anderson J.B."/>
            <person name="Grigoriev I.V."/>
            <person name="Gueldener U."/>
            <person name="Muensterkoetter M."/>
            <person name="Nagy L.G."/>
        </authorList>
    </citation>
    <scope>NUCLEOTIDE SEQUENCE [LARGE SCALE GENOMIC DNA]</scope>
    <source>
        <strain evidence="3">Ar21-2</strain>
    </source>
</reference>
<name>A0A2H3E850_ARMGA</name>
<evidence type="ECO:0000256" key="1">
    <source>
        <dbReference type="SAM" id="MobiDB-lite"/>
    </source>
</evidence>
<dbReference type="InParanoid" id="A0A2H3E850"/>
<proteinExistence type="predicted"/>
<accession>A0A2H3E850</accession>
<feature type="compositionally biased region" description="Pro residues" evidence="1">
    <location>
        <begin position="126"/>
        <end position="140"/>
    </location>
</feature>
<dbReference type="EMBL" id="KZ293647">
    <property type="protein sequence ID" value="PBK99308.1"/>
    <property type="molecule type" value="Genomic_DNA"/>
</dbReference>
<evidence type="ECO:0000313" key="3">
    <source>
        <dbReference type="Proteomes" id="UP000217790"/>
    </source>
</evidence>
<protein>
    <submittedName>
        <fullName evidence="2">Uncharacterized protein</fullName>
    </submittedName>
</protein>
<dbReference type="AlphaFoldDB" id="A0A2H3E850"/>
<dbReference type="Proteomes" id="UP000217790">
    <property type="component" value="Unassembled WGS sequence"/>
</dbReference>
<evidence type="ECO:0000313" key="2">
    <source>
        <dbReference type="EMBL" id="PBK99308.1"/>
    </source>
</evidence>